<accession>A0ABV5K598</accession>
<gene>
    <name evidence="3" type="ORF">ACFFRI_02580</name>
</gene>
<feature type="signal peptide" evidence="2">
    <location>
        <begin position="1"/>
        <end position="26"/>
    </location>
</feature>
<keyword evidence="4" id="KW-1185">Reference proteome</keyword>
<proteinExistence type="predicted"/>
<evidence type="ECO:0000256" key="2">
    <source>
        <dbReference type="SAM" id="SignalP"/>
    </source>
</evidence>
<dbReference type="PROSITE" id="PS51257">
    <property type="entry name" value="PROKAR_LIPOPROTEIN"/>
    <property type="match status" value="1"/>
</dbReference>
<feature type="compositionally biased region" description="Low complexity" evidence="1">
    <location>
        <begin position="36"/>
        <end position="48"/>
    </location>
</feature>
<name>A0ABV5K598_9ACTN</name>
<evidence type="ECO:0000313" key="4">
    <source>
        <dbReference type="Proteomes" id="UP001589750"/>
    </source>
</evidence>
<dbReference type="EMBL" id="JBHMDG010000002">
    <property type="protein sequence ID" value="MFB9311917.1"/>
    <property type="molecule type" value="Genomic_DNA"/>
</dbReference>
<comment type="caution">
    <text evidence="3">The sequence shown here is derived from an EMBL/GenBank/DDBJ whole genome shotgun (WGS) entry which is preliminary data.</text>
</comment>
<evidence type="ECO:0000313" key="3">
    <source>
        <dbReference type="EMBL" id="MFB9311917.1"/>
    </source>
</evidence>
<protein>
    <submittedName>
        <fullName evidence="3">Uncharacterized protein</fullName>
    </submittedName>
</protein>
<dbReference type="Proteomes" id="UP001589750">
    <property type="component" value="Unassembled WGS sequence"/>
</dbReference>
<keyword evidence="2" id="KW-0732">Signal</keyword>
<feature type="region of interest" description="Disordered" evidence="1">
    <location>
        <begin position="27"/>
        <end position="80"/>
    </location>
</feature>
<evidence type="ECO:0000256" key="1">
    <source>
        <dbReference type="SAM" id="MobiDB-lite"/>
    </source>
</evidence>
<sequence>MTTRPHLVTRAALPLLLAALALGAAACSDDEPGADPTETVTVTVPAPTGSTSQPPSEAPTDDPTASESGSADPGAGPATYDDALALFDAAVREPRDLTRFETEAGTYCLLDSDAEIGCELPSGGIPDPDYCGSDGASQNVGRITFDPTGQADPLPVCNSDTIREPDAPVVEVGAVAASSATGIECLVEDAGVTCLDRTRSQGFFLGPDSYRVLTGS</sequence>
<feature type="chain" id="PRO_5046790486" evidence="2">
    <location>
        <begin position="27"/>
        <end position="216"/>
    </location>
</feature>
<reference evidence="3 4" key="1">
    <citation type="submission" date="2024-09" db="EMBL/GenBank/DDBJ databases">
        <authorList>
            <person name="Sun Q."/>
            <person name="Mori K."/>
        </authorList>
    </citation>
    <scope>NUCLEOTIDE SEQUENCE [LARGE SCALE GENOMIC DNA]</scope>
    <source>
        <strain evidence="3 4">JCM 9626</strain>
    </source>
</reference>
<dbReference type="RefSeq" id="WP_140010870.1">
    <property type="nucleotide sequence ID" value="NZ_JBHMDG010000002.1"/>
</dbReference>
<organism evidence="3 4">
    <name type="scientific">Nocardioides plantarum</name>
    <dbReference type="NCBI Taxonomy" id="29299"/>
    <lineage>
        <taxon>Bacteria</taxon>
        <taxon>Bacillati</taxon>
        <taxon>Actinomycetota</taxon>
        <taxon>Actinomycetes</taxon>
        <taxon>Propionibacteriales</taxon>
        <taxon>Nocardioidaceae</taxon>
        <taxon>Nocardioides</taxon>
    </lineage>
</organism>